<dbReference type="Pfam" id="PF00732">
    <property type="entry name" value="GMC_oxred_N"/>
    <property type="match status" value="1"/>
</dbReference>
<organism evidence="19 20">
    <name type="scientific">Nepenthes gracilis</name>
    <name type="common">Slender pitcher plant</name>
    <dbReference type="NCBI Taxonomy" id="150966"/>
    <lineage>
        <taxon>Eukaryota</taxon>
        <taxon>Viridiplantae</taxon>
        <taxon>Streptophyta</taxon>
        <taxon>Embryophyta</taxon>
        <taxon>Tracheophyta</taxon>
        <taxon>Spermatophyta</taxon>
        <taxon>Magnoliopsida</taxon>
        <taxon>eudicotyledons</taxon>
        <taxon>Gunneridae</taxon>
        <taxon>Pentapetalae</taxon>
        <taxon>Caryophyllales</taxon>
        <taxon>Nepenthaceae</taxon>
        <taxon>Nepenthes</taxon>
    </lineage>
</organism>
<comment type="similarity">
    <text evidence="4 12">Belongs to the GMC oxidoreductase family.</text>
</comment>
<comment type="function">
    <text evidence="2 12">Long-chain fatty alcohol oxidase involved in the omega-oxidation pathway of lipid degradation.</text>
</comment>
<keyword evidence="10 12" id="KW-0560">Oxidoreductase</keyword>
<sequence length="751" mass="82303">MSETRKQSHPLLRGGRREKDDRASSHGFSSSQIQSLSAMCETLIPSLPLDSLSKEIPAPDHEAIHSFFKASGSEKSIPIEVAEMLAKRTSKTLPESLAFVKLVLVLLSTRLGTLLLCGFLCLDWKWPFIHTFSEIGLENREEILRRWSRGTYFRHLKIFFVLIKVCCFFVFFTRTDENSENLAWKAIGYSVEARENLTKSEEGRPLQTGIVECMHANDSNLVQSLIGKGIQVMEDHDQNIIKIKCDVVIVGSGCGGGVAAAVLASSGQKVIVLEKGNYFAAEDYSSLEGPSMDQLYMNGGLLTSLDGKILLLTGETVGGGSTVNWSASIRTPEPVLREWAVNQKLHLFGSSSYQSAMDSVCKRIGVTENCTREGFQNQVLRRGCENLGLKVERVPRNSSEDHYCGSCCYGCRLGDKKGADTTWLVDAVAHGATILTGCKAERFMLKNERIGVRRKICVGVMATALSHNVTKKLQIEAKVSIAACGSLSTPPILISSGLKNPHIGSNLHLHPVLLAWGYFPESTSEIEGKSFEGGIITSIHKVPSDKSDVHAIIETPFSAPGTLSALTPWVSGLDMKERMMKYARIANLFTMVRDQSSGEVKKEGRIKYWLNAMDKSKLVTGLRQCLRILVAAGAVEVGTYRSDGQRLKCKGIKQEELDEFLDNVTAPGGPMSRGELWTVYCSAHQMSSCRMSAAEEDGAVDENGETWEAKGLFACDGSVLPTAVGVNPMITIESTAYCIAKRIAESMKKEK</sequence>
<comment type="caution">
    <text evidence="19">The sequence shown here is derived from an EMBL/GenBank/DDBJ whole genome shotgun (WGS) entry which is preliminary data.</text>
</comment>
<evidence type="ECO:0000256" key="13">
    <source>
        <dbReference type="PIRSR" id="PIRSR028937-1"/>
    </source>
</evidence>
<evidence type="ECO:0000256" key="8">
    <source>
        <dbReference type="ARBA" id="ARBA00022827"/>
    </source>
</evidence>
<dbReference type="GO" id="GO:0046577">
    <property type="term" value="F:long-chain-alcohol oxidase activity"/>
    <property type="evidence" value="ECO:0007669"/>
    <property type="project" value="UniProtKB-EC"/>
</dbReference>
<evidence type="ECO:0000256" key="12">
    <source>
        <dbReference type="PIRNR" id="PIRNR028937"/>
    </source>
</evidence>
<name>A0AAD3Y6B1_NEPGR</name>
<dbReference type="InterPro" id="IPR000172">
    <property type="entry name" value="GMC_OxRdtase_N"/>
</dbReference>
<dbReference type="GO" id="GO:0050660">
    <property type="term" value="F:flavin adenine dinucleotide binding"/>
    <property type="evidence" value="ECO:0007669"/>
    <property type="project" value="InterPro"/>
</dbReference>
<dbReference type="Pfam" id="PF00890">
    <property type="entry name" value="FAD_binding_2"/>
    <property type="match status" value="1"/>
</dbReference>
<evidence type="ECO:0000256" key="1">
    <source>
        <dbReference type="ARBA" id="ARBA00000920"/>
    </source>
</evidence>
<gene>
    <name evidence="19" type="ORF">Nepgr_032741</name>
</gene>
<dbReference type="InterPro" id="IPR012400">
    <property type="entry name" value="Long_Oxdase"/>
</dbReference>
<dbReference type="InterPro" id="IPR036188">
    <property type="entry name" value="FAD/NAD-bd_sf"/>
</dbReference>
<feature type="domain" description="Glucose-methanol-choline oxidoreductase C-terminal" evidence="18">
    <location>
        <begin position="605"/>
        <end position="733"/>
    </location>
</feature>
<dbReference type="InterPro" id="IPR003953">
    <property type="entry name" value="FAD-dep_OxRdtase_2_FAD-bd"/>
</dbReference>
<dbReference type="InterPro" id="IPR007867">
    <property type="entry name" value="GMC_OxRtase_C"/>
</dbReference>
<evidence type="ECO:0000259" key="17">
    <source>
        <dbReference type="Pfam" id="PF00890"/>
    </source>
</evidence>
<keyword evidence="9" id="KW-1133">Transmembrane helix</keyword>
<evidence type="ECO:0000256" key="15">
    <source>
        <dbReference type="SAM" id="MobiDB-lite"/>
    </source>
</evidence>
<evidence type="ECO:0000256" key="2">
    <source>
        <dbReference type="ARBA" id="ARBA00003842"/>
    </source>
</evidence>
<dbReference type="PIRSF" id="PIRSF028937">
    <property type="entry name" value="Lg_Ch_AO"/>
    <property type="match status" value="1"/>
</dbReference>
<evidence type="ECO:0000256" key="6">
    <source>
        <dbReference type="ARBA" id="ARBA00022630"/>
    </source>
</evidence>
<dbReference type="Proteomes" id="UP001279734">
    <property type="component" value="Unassembled WGS sequence"/>
</dbReference>
<dbReference type="Pfam" id="PF05199">
    <property type="entry name" value="GMC_oxred_C"/>
    <property type="match status" value="1"/>
</dbReference>
<feature type="region of interest" description="Disordered" evidence="15">
    <location>
        <begin position="1"/>
        <end position="29"/>
    </location>
</feature>
<evidence type="ECO:0000256" key="5">
    <source>
        <dbReference type="ARBA" id="ARBA00013125"/>
    </source>
</evidence>
<keyword evidence="20" id="KW-1185">Reference proteome</keyword>
<feature type="domain" description="FAD-dependent oxidoreductase 2 FAD-binding" evidence="17">
    <location>
        <begin position="246"/>
        <end position="279"/>
    </location>
</feature>
<evidence type="ECO:0000313" key="20">
    <source>
        <dbReference type="Proteomes" id="UP001279734"/>
    </source>
</evidence>
<reference evidence="19" key="1">
    <citation type="submission" date="2023-05" db="EMBL/GenBank/DDBJ databases">
        <title>Nepenthes gracilis genome sequencing.</title>
        <authorList>
            <person name="Fukushima K."/>
        </authorList>
    </citation>
    <scope>NUCLEOTIDE SEQUENCE</scope>
    <source>
        <strain evidence="19">SING2019-196</strain>
    </source>
</reference>
<evidence type="ECO:0000256" key="14">
    <source>
        <dbReference type="PIRSR" id="PIRSR028937-2"/>
    </source>
</evidence>
<evidence type="ECO:0000256" key="10">
    <source>
        <dbReference type="ARBA" id="ARBA00023002"/>
    </source>
</evidence>
<proteinExistence type="inferred from homology"/>
<evidence type="ECO:0000256" key="7">
    <source>
        <dbReference type="ARBA" id="ARBA00022692"/>
    </source>
</evidence>
<protein>
    <recommendedName>
        <fullName evidence="5 12">Long-chain-alcohol oxidase</fullName>
        <ecNumber evidence="5 12">1.1.3.20</ecNumber>
    </recommendedName>
</protein>
<dbReference type="Gene3D" id="3.50.50.60">
    <property type="entry name" value="FAD/NAD(P)-binding domain"/>
    <property type="match status" value="2"/>
</dbReference>
<evidence type="ECO:0000256" key="9">
    <source>
        <dbReference type="ARBA" id="ARBA00022989"/>
    </source>
</evidence>
<dbReference type="AlphaFoldDB" id="A0AAD3Y6B1"/>
<dbReference type="GO" id="GO:0016020">
    <property type="term" value="C:membrane"/>
    <property type="evidence" value="ECO:0007669"/>
    <property type="project" value="UniProtKB-SubCell"/>
</dbReference>
<dbReference type="EMBL" id="BSYO01000039">
    <property type="protein sequence ID" value="GMH30898.1"/>
    <property type="molecule type" value="Genomic_DNA"/>
</dbReference>
<feature type="active site" description="Proton acceptor" evidence="13">
    <location>
        <position position="684"/>
    </location>
</feature>
<keyword evidence="8 14" id="KW-0274">FAD</keyword>
<evidence type="ECO:0000313" key="19">
    <source>
        <dbReference type="EMBL" id="GMH30898.1"/>
    </source>
</evidence>
<comment type="catalytic activity">
    <reaction evidence="1 12">
        <text>a long-chain primary fatty alcohol + O2 = a long-chain fatty aldehyde + H2O2</text>
        <dbReference type="Rhea" id="RHEA:22756"/>
        <dbReference type="ChEBI" id="CHEBI:15379"/>
        <dbReference type="ChEBI" id="CHEBI:16240"/>
        <dbReference type="ChEBI" id="CHEBI:17176"/>
        <dbReference type="ChEBI" id="CHEBI:77396"/>
        <dbReference type="EC" id="1.1.3.20"/>
    </reaction>
</comment>
<dbReference type="PANTHER" id="PTHR46056">
    <property type="entry name" value="LONG-CHAIN-ALCOHOL OXIDASE"/>
    <property type="match status" value="1"/>
</dbReference>
<keyword evidence="6" id="KW-0285">Flavoprotein</keyword>
<keyword evidence="11 12" id="KW-0472">Membrane</keyword>
<dbReference type="SUPFAM" id="SSF51905">
    <property type="entry name" value="FAD/NAD(P)-binding domain"/>
    <property type="match status" value="1"/>
</dbReference>
<dbReference type="EC" id="1.1.3.20" evidence="5 12"/>
<evidence type="ECO:0000259" key="18">
    <source>
        <dbReference type="Pfam" id="PF05199"/>
    </source>
</evidence>
<dbReference type="PANTHER" id="PTHR46056:SF12">
    <property type="entry name" value="LONG-CHAIN-ALCOHOL OXIDASE"/>
    <property type="match status" value="1"/>
</dbReference>
<evidence type="ECO:0000259" key="16">
    <source>
        <dbReference type="Pfam" id="PF00732"/>
    </source>
</evidence>
<accession>A0AAD3Y6B1</accession>
<feature type="domain" description="Glucose-methanol-choline oxidoreductase N-terminal" evidence="16">
    <location>
        <begin position="292"/>
        <end position="512"/>
    </location>
</feature>
<evidence type="ECO:0000256" key="3">
    <source>
        <dbReference type="ARBA" id="ARBA00004370"/>
    </source>
</evidence>
<feature type="compositionally biased region" description="Basic and acidic residues" evidence="15">
    <location>
        <begin position="15"/>
        <end position="24"/>
    </location>
</feature>
<feature type="binding site" evidence="14">
    <location>
        <begin position="245"/>
        <end position="260"/>
    </location>
    <ligand>
        <name>FAD</name>
        <dbReference type="ChEBI" id="CHEBI:57692"/>
    </ligand>
</feature>
<comment type="subcellular location">
    <subcellularLocation>
        <location evidence="3 12">Membrane</location>
    </subcellularLocation>
</comment>
<keyword evidence="7" id="KW-0812">Transmembrane</keyword>
<evidence type="ECO:0000256" key="11">
    <source>
        <dbReference type="ARBA" id="ARBA00023136"/>
    </source>
</evidence>
<evidence type="ECO:0000256" key="4">
    <source>
        <dbReference type="ARBA" id="ARBA00010790"/>
    </source>
</evidence>